<dbReference type="SUPFAM" id="SSF54909">
    <property type="entry name" value="Dimeric alpha+beta barrel"/>
    <property type="match status" value="1"/>
</dbReference>
<proteinExistence type="predicted"/>
<accession>A0A8J8FE30</accession>
<organism evidence="1 2">
    <name type="scientific">Limnovirga soli</name>
    <dbReference type="NCBI Taxonomy" id="2656915"/>
    <lineage>
        <taxon>Bacteria</taxon>
        <taxon>Pseudomonadati</taxon>
        <taxon>Bacteroidota</taxon>
        <taxon>Chitinophagia</taxon>
        <taxon>Chitinophagales</taxon>
        <taxon>Chitinophagaceae</taxon>
        <taxon>Limnovirga</taxon>
    </lineage>
</organism>
<comment type="caution">
    <text evidence="1">The sequence shown here is derived from an EMBL/GenBank/DDBJ whole genome shotgun (WGS) entry which is preliminary data.</text>
</comment>
<reference evidence="1" key="1">
    <citation type="submission" date="2019-10" db="EMBL/GenBank/DDBJ databases">
        <title>Draft genome sequence of Panacibacter sp. KCS-6.</title>
        <authorList>
            <person name="Yim K.J."/>
        </authorList>
    </citation>
    <scope>NUCLEOTIDE SEQUENCE</scope>
    <source>
        <strain evidence="1">KCS-6</strain>
    </source>
</reference>
<sequence length="144" mass="16668">MPFVSITRLKVKSILYLIPFMRANEASVKQLQITSGFLSGKELVDKGLTFWTLTIWEDGDKMKTFRNSVAHRNAMQNLPYWCCEASYFHWTEESGVLPDWSTASARLIEEGKITKVRKPTSNQLSNSFPPIKWKKMERVFSSEK</sequence>
<evidence type="ECO:0000313" key="2">
    <source>
        <dbReference type="Proteomes" id="UP000598971"/>
    </source>
</evidence>
<dbReference type="EMBL" id="WHPF01000003">
    <property type="protein sequence ID" value="NNV54922.1"/>
    <property type="molecule type" value="Genomic_DNA"/>
</dbReference>
<dbReference type="InterPro" id="IPR011008">
    <property type="entry name" value="Dimeric_a/b-barrel"/>
</dbReference>
<dbReference type="AlphaFoldDB" id="A0A8J8FE30"/>
<name>A0A8J8FE30_9BACT</name>
<dbReference type="Proteomes" id="UP000598971">
    <property type="component" value="Unassembled WGS sequence"/>
</dbReference>
<dbReference type="RefSeq" id="WP_171606836.1">
    <property type="nucleotide sequence ID" value="NZ_WHPF01000003.1"/>
</dbReference>
<protein>
    <submittedName>
        <fullName evidence="1">DUF3291 domain-containing protein</fullName>
    </submittedName>
</protein>
<gene>
    <name evidence="1" type="ORF">GD597_05575</name>
</gene>
<evidence type="ECO:0000313" key="1">
    <source>
        <dbReference type="EMBL" id="NNV54922.1"/>
    </source>
</evidence>
<keyword evidence="2" id="KW-1185">Reference proteome</keyword>